<dbReference type="PANTHER" id="PTHR30336">
    <property type="entry name" value="INNER MEMBRANE PROTEIN, PROBABLE PERMEASE"/>
    <property type="match status" value="1"/>
</dbReference>
<feature type="domain" description="DUF218" evidence="2">
    <location>
        <begin position="124"/>
        <end position="302"/>
    </location>
</feature>
<gene>
    <name evidence="3" type="ORF">DEH84_03205</name>
</gene>
<dbReference type="GO" id="GO:0000270">
    <property type="term" value="P:peptidoglycan metabolic process"/>
    <property type="evidence" value="ECO:0007669"/>
    <property type="project" value="TreeGrafter"/>
</dbReference>
<proteinExistence type="predicted"/>
<dbReference type="Proteomes" id="UP000244892">
    <property type="component" value="Chromosome"/>
</dbReference>
<dbReference type="AlphaFoldDB" id="A0A2U8FNH4"/>
<evidence type="ECO:0000313" key="3">
    <source>
        <dbReference type="EMBL" id="AWI52539.1"/>
    </source>
</evidence>
<dbReference type="EMBL" id="CP029210">
    <property type="protein sequence ID" value="AWI52539.1"/>
    <property type="molecule type" value="Genomic_DNA"/>
</dbReference>
<keyword evidence="1" id="KW-0812">Transmembrane</keyword>
<dbReference type="InterPro" id="IPR014729">
    <property type="entry name" value="Rossmann-like_a/b/a_fold"/>
</dbReference>
<dbReference type="Gene3D" id="3.40.50.620">
    <property type="entry name" value="HUPs"/>
    <property type="match status" value="1"/>
</dbReference>
<reference evidence="3 4" key="1">
    <citation type="submission" date="2018-05" db="EMBL/GenBank/DDBJ databases">
        <title>complete genome sequence of Aquabacterium olei NBRC 110486.</title>
        <authorList>
            <person name="Tang B."/>
            <person name="Chang J."/>
            <person name="Zhang L."/>
            <person name="Yang H."/>
        </authorList>
    </citation>
    <scope>NUCLEOTIDE SEQUENCE [LARGE SCALE GENOMIC DNA]</scope>
    <source>
        <strain evidence="3 4">NBRC 110486</strain>
    </source>
</reference>
<organism evidence="3 4">
    <name type="scientific">Aquabacterium olei</name>
    <dbReference type="NCBI Taxonomy" id="1296669"/>
    <lineage>
        <taxon>Bacteria</taxon>
        <taxon>Pseudomonadati</taxon>
        <taxon>Pseudomonadota</taxon>
        <taxon>Betaproteobacteria</taxon>
        <taxon>Burkholderiales</taxon>
        <taxon>Aquabacterium</taxon>
    </lineage>
</organism>
<dbReference type="Pfam" id="PF02698">
    <property type="entry name" value="DUF218"/>
    <property type="match status" value="1"/>
</dbReference>
<evidence type="ECO:0000259" key="2">
    <source>
        <dbReference type="Pfam" id="PF02698"/>
    </source>
</evidence>
<keyword evidence="1" id="KW-0472">Membrane</keyword>
<protein>
    <submittedName>
        <fullName evidence="3">YdcF family protein</fullName>
    </submittedName>
</protein>
<sequence>MTEPVGEPGSGGVFSMTDWALYKPVLAALALPPVPFLLLVLVGARLILPRRGLGWLLVLLGVAGLWFSSCEQTALWLQNGAMRPPPALFGAEQARLASQGRLYASQARRAPRAAPVAPVAPPAAIIVLGGGLERLAPEYGVAALSVGSERRLHYGVWLSRQTGLPLGFSGGVGWAQQGGQVGPGEAEVAARVIERDHGMQLVWQESGSSDTRENAARTIAMLAPQGVQEIVLVTDAVHMPRAQRAFIEAARRALVQNPGWPIIRVTPAPVAFWRRGERPVLDWLPSRDGMAHVREVSREWLGWLAGA</sequence>
<dbReference type="InterPro" id="IPR051599">
    <property type="entry name" value="Cell_Envelope_Assoc"/>
</dbReference>
<keyword evidence="1" id="KW-1133">Transmembrane helix</keyword>
<feature type="transmembrane region" description="Helical" evidence="1">
    <location>
        <begin position="53"/>
        <end position="69"/>
    </location>
</feature>
<feature type="transmembrane region" description="Helical" evidence="1">
    <location>
        <begin position="20"/>
        <end position="41"/>
    </location>
</feature>
<dbReference type="PANTHER" id="PTHR30336:SF4">
    <property type="entry name" value="ENVELOPE BIOGENESIS FACTOR ELYC"/>
    <property type="match status" value="1"/>
</dbReference>
<dbReference type="GO" id="GO:0043164">
    <property type="term" value="P:Gram-negative-bacterium-type cell wall biogenesis"/>
    <property type="evidence" value="ECO:0007669"/>
    <property type="project" value="TreeGrafter"/>
</dbReference>
<dbReference type="KEGG" id="aon:DEH84_03205"/>
<accession>A0A2U8FNH4</accession>
<keyword evidence="4" id="KW-1185">Reference proteome</keyword>
<dbReference type="InterPro" id="IPR003848">
    <property type="entry name" value="DUF218"/>
</dbReference>
<name>A0A2U8FNH4_9BURK</name>
<dbReference type="GO" id="GO:0005886">
    <property type="term" value="C:plasma membrane"/>
    <property type="evidence" value="ECO:0007669"/>
    <property type="project" value="TreeGrafter"/>
</dbReference>
<dbReference type="CDD" id="cd06259">
    <property type="entry name" value="YdcF-like"/>
    <property type="match status" value="1"/>
</dbReference>
<evidence type="ECO:0000313" key="4">
    <source>
        <dbReference type="Proteomes" id="UP000244892"/>
    </source>
</evidence>
<evidence type="ECO:0000256" key="1">
    <source>
        <dbReference type="SAM" id="Phobius"/>
    </source>
</evidence>